<keyword evidence="7" id="KW-1185">Reference proteome</keyword>
<accession>A0A1I4D4K8</accession>
<keyword evidence="3" id="KW-0479">Metal-binding</keyword>
<dbReference type="InterPro" id="IPR036649">
    <property type="entry name" value="Pyrophosphatase_sf"/>
</dbReference>
<dbReference type="Proteomes" id="UP000323300">
    <property type="component" value="Unassembled WGS sequence"/>
</dbReference>
<dbReference type="Gene3D" id="3.90.80.10">
    <property type="entry name" value="Inorganic pyrophosphatase"/>
    <property type="match status" value="1"/>
</dbReference>
<keyword evidence="4" id="KW-0378">Hydrolase</keyword>
<dbReference type="PROSITE" id="PS00387">
    <property type="entry name" value="PPASE"/>
    <property type="match status" value="1"/>
</dbReference>
<organism evidence="6 7">
    <name type="scientific">Neomesorhizobium albiziae</name>
    <dbReference type="NCBI Taxonomy" id="335020"/>
    <lineage>
        <taxon>Bacteria</taxon>
        <taxon>Pseudomonadati</taxon>
        <taxon>Pseudomonadota</taxon>
        <taxon>Alphaproteobacteria</taxon>
        <taxon>Hyphomicrobiales</taxon>
        <taxon>Phyllobacteriaceae</taxon>
        <taxon>Neomesorhizobium</taxon>
    </lineage>
</organism>
<gene>
    <name evidence="6" type="ORF">SAMN04488498_11571</name>
</gene>
<name>A0A1I4D4K8_9HYPH</name>
<dbReference type="EMBL" id="FOSL01000015">
    <property type="protein sequence ID" value="SFK86961.1"/>
    <property type="molecule type" value="Genomic_DNA"/>
</dbReference>
<reference evidence="6 7" key="1">
    <citation type="submission" date="2016-10" db="EMBL/GenBank/DDBJ databases">
        <authorList>
            <person name="Varghese N."/>
            <person name="Submissions S."/>
        </authorList>
    </citation>
    <scope>NUCLEOTIDE SEQUENCE [LARGE SCALE GENOMIC DNA]</scope>
    <source>
        <strain evidence="6 7">DSM 21822</strain>
    </source>
</reference>
<evidence type="ECO:0000256" key="4">
    <source>
        <dbReference type="ARBA" id="ARBA00022801"/>
    </source>
</evidence>
<evidence type="ECO:0000256" key="1">
    <source>
        <dbReference type="ARBA" id="ARBA00001946"/>
    </source>
</evidence>
<comment type="cofactor">
    <cofactor evidence="1">
        <name>Mg(2+)</name>
        <dbReference type="ChEBI" id="CHEBI:18420"/>
    </cofactor>
</comment>
<keyword evidence="5" id="KW-0460">Magnesium</keyword>
<dbReference type="SUPFAM" id="SSF50324">
    <property type="entry name" value="Inorganic pyrophosphatase"/>
    <property type="match status" value="1"/>
</dbReference>
<evidence type="ECO:0000256" key="5">
    <source>
        <dbReference type="ARBA" id="ARBA00022842"/>
    </source>
</evidence>
<dbReference type="Pfam" id="PF00719">
    <property type="entry name" value="Pyrophosphatase"/>
    <property type="match status" value="1"/>
</dbReference>
<dbReference type="OrthoDB" id="5187599at2"/>
<proteinExistence type="predicted"/>
<evidence type="ECO:0000313" key="7">
    <source>
        <dbReference type="Proteomes" id="UP000323300"/>
    </source>
</evidence>
<evidence type="ECO:0000313" key="6">
    <source>
        <dbReference type="EMBL" id="SFK86961.1"/>
    </source>
</evidence>
<dbReference type="PANTHER" id="PTHR10286">
    <property type="entry name" value="INORGANIC PYROPHOSPHATASE"/>
    <property type="match status" value="1"/>
</dbReference>
<sequence>MPNYLTLPTTTKGLIRVVVETPRGAAAKLAYEPKTQTFDYRRPLPVGMMYPYDWGFVPSTLGDDGDPLDGLVIHQAATAPGIVIKCDLLGALRVQQTDQDGKVLRNDRYVFAPHKEDAPNELVAEDHVSDRLRGEIEQFFLSSVLGTGKTLKFEGWHGAQDALKSIRKGMKAFAARR</sequence>
<dbReference type="GO" id="GO:0000287">
    <property type="term" value="F:magnesium ion binding"/>
    <property type="evidence" value="ECO:0007669"/>
    <property type="project" value="InterPro"/>
</dbReference>
<dbReference type="InterPro" id="IPR008162">
    <property type="entry name" value="Pyrophosphatase"/>
</dbReference>
<dbReference type="RefSeq" id="WP_149762271.1">
    <property type="nucleotide sequence ID" value="NZ_BSPE01000001.1"/>
</dbReference>
<dbReference type="GO" id="GO:0004427">
    <property type="term" value="F:inorganic diphosphate phosphatase activity"/>
    <property type="evidence" value="ECO:0007669"/>
    <property type="project" value="UniProtKB-EC"/>
</dbReference>
<dbReference type="GO" id="GO:0005737">
    <property type="term" value="C:cytoplasm"/>
    <property type="evidence" value="ECO:0007669"/>
    <property type="project" value="InterPro"/>
</dbReference>
<dbReference type="GO" id="GO:0006796">
    <property type="term" value="P:phosphate-containing compound metabolic process"/>
    <property type="evidence" value="ECO:0007669"/>
    <property type="project" value="InterPro"/>
</dbReference>
<dbReference type="EC" id="3.6.1.1" evidence="2"/>
<dbReference type="AlphaFoldDB" id="A0A1I4D4K8"/>
<evidence type="ECO:0000256" key="2">
    <source>
        <dbReference type="ARBA" id="ARBA00012146"/>
    </source>
</evidence>
<evidence type="ECO:0000256" key="3">
    <source>
        <dbReference type="ARBA" id="ARBA00022723"/>
    </source>
</evidence>
<protein>
    <recommendedName>
        <fullName evidence="2">inorganic diphosphatase</fullName>
        <ecNumber evidence="2">3.6.1.1</ecNumber>
    </recommendedName>
</protein>